<keyword evidence="3 7" id="KW-1133">Transmembrane helix</keyword>
<evidence type="ECO:0000256" key="3">
    <source>
        <dbReference type="ARBA" id="ARBA00022989"/>
    </source>
</evidence>
<proteinExistence type="predicted"/>
<dbReference type="AlphaFoldDB" id="A0A6N9TA17"/>
<dbReference type="PROSITE" id="PS50111">
    <property type="entry name" value="CHEMOTAXIS_TRANSDUC_2"/>
    <property type="match status" value="1"/>
</dbReference>
<keyword evidence="4 7" id="KW-0472">Membrane</keyword>
<keyword evidence="5 6" id="KW-0807">Transducer</keyword>
<evidence type="ECO:0000256" key="6">
    <source>
        <dbReference type="PROSITE-ProRule" id="PRU00284"/>
    </source>
</evidence>
<dbReference type="GO" id="GO:0016020">
    <property type="term" value="C:membrane"/>
    <property type="evidence" value="ECO:0007669"/>
    <property type="project" value="UniProtKB-SubCell"/>
</dbReference>
<reference evidence="9 10" key="1">
    <citation type="submission" date="2020-01" db="EMBL/GenBank/DDBJ databases">
        <title>Genomes of bacteria type strains.</title>
        <authorList>
            <person name="Chen J."/>
            <person name="Zhu S."/>
            <person name="Yang J."/>
        </authorList>
    </citation>
    <scope>NUCLEOTIDE SEQUENCE [LARGE SCALE GENOMIC DNA]</scope>
    <source>
        <strain evidence="9 10">LMG 24078</strain>
    </source>
</reference>
<feature type="domain" description="Methyl-accepting transducer" evidence="8">
    <location>
        <begin position="141"/>
        <end position="350"/>
    </location>
</feature>
<evidence type="ECO:0000256" key="1">
    <source>
        <dbReference type="ARBA" id="ARBA00004141"/>
    </source>
</evidence>
<dbReference type="SMART" id="SM00283">
    <property type="entry name" value="MA"/>
    <property type="match status" value="1"/>
</dbReference>
<evidence type="ECO:0000313" key="9">
    <source>
        <dbReference type="EMBL" id="NDW14137.1"/>
    </source>
</evidence>
<dbReference type="Gene3D" id="1.10.287.950">
    <property type="entry name" value="Methyl-accepting chemotaxis protein"/>
    <property type="match status" value="1"/>
</dbReference>
<protein>
    <submittedName>
        <fullName evidence="9">Chemotaxis protein</fullName>
    </submittedName>
</protein>
<evidence type="ECO:0000256" key="7">
    <source>
        <dbReference type="SAM" id="Phobius"/>
    </source>
</evidence>
<evidence type="ECO:0000256" key="5">
    <source>
        <dbReference type="ARBA" id="ARBA00023224"/>
    </source>
</evidence>
<accession>A0A6N9TA17</accession>
<dbReference type="Pfam" id="PF00015">
    <property type="entry name" value="MCPsignal"/>
    <property type="match status" value="1"/>
</dbReference>
<dbReference type="GO" id="GO:0006935">
    <property type="term" value="P:chemotaxis"/>
    <property type="evidence" value="ECO:0007669"/>
    <property type="project" value="UniProtKB-ARBA"/>
</dbReference>
<sequence>MMKKSTFFDNQFVASRMKFANMKISIDSFVSFFSLQRMVFCACIILSLLIGLGANLHSSLSMALGGALDMVLVASGILFSCFWNTKKVRKELNAEIHIQNLYLKEASSQLSDTHNQVNDYVAILKGQIDGISTITEEASLELMTALYEIESSIQSSLDNVEMNQRQSVNCKKESASEFLKVETRLSQIQTLINQQREQDIEHNESIQNVMSEVEKLKELTDLVKNIANQTNLLALNAAIEAARAGEYGRGFAVVAEQVRILSSQSSEAADKIEFGIKSALDAARLQGDKMLASTQSNETCDLLSGFSSSLKSITQHYKSLEDLNPAMLACFEKSACEVAKKVSGAIGKIQFQDIIRQRAEHIKLEQDAIVGLFGHFSSYIDSREEFDETFNLNTKKMFENYVMEDQRKIHFDINEDKGNSVKTEVEEAREPKIQLF</sequence>
<dbReference type="EMBL" id="JAAAWO010000001">
    <property type="protein sequence ID" value="NDW14137.1"/>
    <property type="molecule type" value="Genomic_DNA"/>
</dbReference>
<keyword evidence="10" id="KW-1185">Reference proteome</keyword>
<keyword evidence="2 7" id="KW-0812">Transmembrane</keyword>
<dbReference type="RefSeq" id="WP_163104619.1">
    <property type="nucleotide sequence ID" value="NZ_JAAAWO010000001.1"/>
</dbReference>
<feature type="transmembrane region" description="Helical" evidence="7">
    <location>
        <begin position="63"/>
        <end position="83"/>
    </location>
</feature>
<organism evidence="9 10">
    <name type="scientific">Alteromonas genovensis</name>
    <dbReference type="NCBI Taxonomy" id="471225"/>
    <lineage>
        <taxon>Bacteria</taxon>
        <taxon>Pseudomonadati</taxon>
        <taxon>Pseudomonadota</taxon>
        <taxon>Gammaproteobacteria</taxon>
        <taxon>Alteromonadales</taxon>
        <taxon>Alteromonadaceae</taxon>
        <taxon>Alteromonas/Salinimonas group</taxon>
        <taxon>Alteromonas</taxon>
    </lineage>
</organism>
<evidence type="ECO:0000313" key="10">
    <source>
        <dbReference type="Proteomes" id="UP000471381"/>
    </source>
</evidence>
<dbReference type="PANTHER" id="PTHR32089">
    <property type="entry name" value="METHYL-ACCEPTING CHEMOTAXIS PROTEIN MCPB"/>
    <property type="match status" value="1"/>
</dbReference>
<comment type="subcellular location">
    <subcellularLocation>
        <location evidence="1">Membrane</location>
        <topology evidence="1">Multi-pass membrane protein</topology>
    </subcellularLocation>
</comment>
<evidence type="ECO:0000256" key="2">
    <source>
        <dbReference type="ARBA" id="ARBA00022692"/>
    </source>
</evidence>
<name>A0A6N9TA17_9ALTE</name>
<evidence type="ECO:0000256" key="4">
    <source>
        <dbReference type="ARBA" id="ARBA00023136"/>
    </source>
</evidence>
<dbReference type="PANTHER" id="PTHR32089:SF119">
    <property type="entry name" value="METHYL-ACCEPTING CHEMOTAXIS PROTEIN CTPL"/>
    <property type="match status" value="1"/>
</dbReference>
<comment type="caution">
    <text evidence="9">The sequence shown here is derived from an EMBL/GenBank/DDBJ whole genome shotgun (WGS) entry which is preliminary data.</text>
</comment>
<dbReference type="Proteomes" id="UP000471381">
    <property type="component" value="Unassembled WGS sequence"/>
</dbReference>
<evidence type="ECO:0000259" key="8">
    <source>
        <dbReference type="PROSITE" id="PS50111"/>
    </source>
</evidence>
<gene>
    <name evidence="9" type="ORF">GTQ48_01130</name>
</gene>
<dbReference type="GO" id="GO:0007165">
    <property type="term" value="P:signal transduction"/>
    <property type="evidence" value="ECO:0007669"/>
    <property type="project" value="UniProtKB-KW"/>
</dbReference>
<dbReference type="SUPFAM" id="SSF58104">
    <property type="entry name" value="Methyl-accepting chemotaxis protein (MCP) signaling domain"/>
    <property type="match status" value="1"/>
</dbReference>
<dbReference type="InterPro" id="IPR004089">
    <property type="entry name" value="MCPsignal_dom"/>
</dbReference>